<dbReference type="InterPro" id="IPR014757">
    <property type="entry name" value="Tscrpt_reg_IclR_C"/>
</dbReference>
<reference evidence="7 8" key="1">
    <citation type="submission" date="2021-03" db="EMBL/GenBank/DDBJ databases">
        <title>Sequencing the genomes of 1000 actinobacteria strains.</title>
        <authorList>
            <person name="Klenk H.-P."/>
        </authorList>
    </citation>
    <scope>NUCLEOTIDE SEQUENCE [LARGE SCALE GENOMIC DNA]</scope>
    <source>
        <strain evidence="7 8">DSM 45256</strain>
    </source>
</reference>
<evidence type="ECO:0000313" key="8">
    <source>
        <dbReference type="Proteomes" id="UP001519295"/>
    </source>
</evidence>
<dbReference type="SMART" id="SM00346">
    <property type="entry name" value="HTH_ICLR"/>
    <property type="match status" value="1"/>
</dbReference>
<dbReference type="EMBL" id="JAGINU010000001">
    <property type="protein sequence ID" value="MBP2369263.1"/>
    <property type="molecule type" value="Genomic_DNA"/>
</dbReference>
<dbReference type="Gene3D" id="1.10.10.10">
    <property type="entry name" value="Winged helix-like DNA-binding domain superfamily/Winged helix DNA-binding domain"/>
    <property type="match status" value="1"/>
</dbReference>
<evidence type="ECO:0000259" key="5">
    <source>
        <dbReference type="PROSITE" id="PS51077"/>
    </source>
</evidence>
<feature type="domain" description="IclR-ED" evidence="6">
    <location>
        <begin position="95"/>
        <end position="275"/>
    </location>
</feature>
<comment type="caution">
    <text evidence="7">The sequence shown here is derived from an EMBL/GenBank/DDBJ whole genome shotgun (WGS) entry which is preliminary data.</text>
</comment>
<dbReference type="PANTHER" id="PTHR30136">
    <property type="entry name" value="HELIX-TURN-HELIX TRANSCRIPTIONAL REGULATOR, ICLR FAMILY"/>
    <property type="match status" value="1"/>
</dbReference>
<dbReference type="InterPro" id="IPR029016">
    <property type="entry name" value="GAF-like_dom_sf"/>
</dbReference>
<dbReference type="SUPFAM" id="SSF46785">
    <property type="entry name" value="Winged helix' DNA-binding domain"/>
    <property type="match status" value="1"/>
</dbReference>
<feature type="region of interest" description="Disordered" evidence="4">
    <location>
        <begin position="1"/>
        <end position="35"/>
    </location>
</feature>
<dbReference type="InterPro" id="IPR036388">
    <property type="entry name" value="WH-like_DNA-bd_sf"/>
</dbReference>
<feature type="compositionally biased region" description="Basic and acidic residues" evidence="4">
    <location>
        <begin position="1"/>
        <end position="22"/>
    </location>
</feature>
<evidence type="ECO:0000256" key="1">
    <source>
        <dbReference type="ARBA" id="ARBA00023015"/>
    </source>
</evidence>
<accession>A0ABS4VZY8</accession>
<dbReference type="RefSeq" id="WP_210031168.1">
    <property type="nucleotide sequence ID" value="NZ_JAGINU010000001.1"/>
</dbReference>
<dbReference type="InterPro" id="IPR036390">
    <property type="entry name" value="WH_DNA-bd_sf"/>
</dbReference>
<dbReference type="Pfam" id="PF01614">
    <property type="entry name" value="IclR_C"/>
    <property type="match status" value="1"/>
</dbReference>
<evidence type="ECO:0000313" key="7">
    <source>
        <dbReference type="EMBL" id="MBP2369263.1"/>
    </source>
</evidence>
<dbReference type="InterPro" id="IPR050707">
    <property type="entry name" value="HTH_MetabolicPath_Reg"/>
</dbReference>
<keyword evidence="2 7" id="KW-0238">DNA-binding</keyword>
<gene>
    <name evidence="7" type="ORF">JOF36_004959</name>
</gene>
<dbReference type="GO" id="GO:0003677">
    <property type="term" value="F:DNA binding"/>
    <property type="evidence" value="ECO:0007669"/>
    <property type="project" value="UniProtKB-KW"/>
</dbReference>
<dbReference type="PANTHER" id="PTHR30136:SF24">
    <property type="entry name" value="HTH-TYPE TRANSCRIPTIONAL REPRESSOR ALLR"/>
    <property type="match status" value="1"/>
</dbReference>
<dbReference type="PROSITE" id="PS51078">
    <property type="entry name" value="ICLR_ED"/>
    <property type="match status" value="1"/>
</dbReference>
<organism evidence="7 8">
    <name type="scientific">Pseudonocardia parietis</name>
    <dbReference type="NCBI Taxonomy" id="570936"/>
    <lineage>
        <taxon>Bacteria</taxon>
        <taxon>Bacillati</taxon>
        <taxon>Actinomycetota</taxon>
        <taxon>Actinomycetes</taxon>
        <taxon>Pseudonocardiales</taxon>
        <taxon>Pseudonocardiaceae</taxon>
        <taxon>Pseudonocardia</taxon>
    </lineage>
</organism>
<dbReference type="InterPro" id="IPR005471">
    <property type="entry name" value="Tscrpt_reg_IclR_N"/>
</dbReference>
<feature type="domain" description="HTH iclR-type" evidence="5">
    <location>
        <begin position="34"/>
        <end position="94"/>
    </location>
</feature>
<dbReference type="PROSITE" id="PS51077">
    <property type="entry name" value="HTH_ICLR"/>
    <property type="match status" value="1"/>
</dbReference>
<dbReference type="Proteomes" id="UP001519295">
    <property type="component" value="Unassembled WGS sequence"/>
</dbReference>
<dbReference type="SUPFAM" id="SSF55781">
    <property type="entry name" value="GAF domain-like"/>
    <property type="match status" value="1"/>
</dbReference>
<name>A0ABS4VZY8_9PSEU</name>
<keyword evidence="8" id="KW-1185">Reference proteome</keyword>
<keyword evidence="1" id="KW-0805">Transcription regulation</keyword>
<dbReference type="Gene3D" id="3.30.450.40">
    <property type="match status" value="1"/>
</dbReference>
<evidence type="ECO:0000256" key="4">
    <source>
        <dbReference type="SAM" id="MobiDB-lite"/>
    </source>
</evidence>
<evidence type="ECO:0000256" key="3">
    <source>
        <dbReference type="ARBA" id="ARBA00023163"/>
    </source>
</evidence>
<sequence>MTPELREATPLHSRADPRDPLDRTTAPIDRQTGSTPVSKALQLLDSFRQGGPSLGVSELARRAALPKSTAFRLLSYLEQGGYVERAGTNYTLGWRLFELGNRVQHCRPRGLREIAHPHLSELYARTGHLVNLAVLEGAEVVYLDKIHGRRAVRTPTAVGSRMPASCVGLGKAMLAHSGQEGLRRVISSGLERRTPYSITEPGRLLKELERIRTSGVAFDHEEAALGLACVAAPILVGGRCLAAISISSATTRFNPGAIVAHVRSVAQSISAEHPG</sequence>
<keyword evidence="3" id="KW-0804">Transcription</keyword>
<proteinExistence type="predicted"/>
<dbReference type="Pfam" id="PF09339">
    <property type="entry name" value="HTH_IclR"/>
    <property type="match status" value="1"/>
</dbReference>
<evidence type="ECO:0000259" key="6">
    <source>
        <dbReference type="PROSITE" id="PS51078"/>
    </source>
</evidence>
<evidence type="ECO:0000256" key="2">
    <source>
        <dbReference type="ARBA" id="ARBA00023125"/>
    </source>
</evidence>
<protein>
    <submittedName>
        <fullName evidence="7">DNA-binding IclR family transcriptional regulator</fullName>
    </submittedName>
</protein>